<dbReference type="Proteomes" id="UP000246121">
    <property type="component" value="Unassembled WGS sequence"/>
</dbReference>
<accession>A0A2V2UJG6</accession>
<proteinExistence type="predicted"/>
<name>A0A2V2UJG6_TRYCR</name>
<dbReference type="VEuPathDB" id="TriTrypDB:TCDM_10537"/>
<organism evidence="1 2">
    <name type="scientific">Trypanosoma cruzi</name>
    <dbReference type="NCBI Taxonomy" id="5693"/>
    <lineage>
        <taxon>Eukaryota</taxon>
        <taxon>Discoba</taxon>
        <taxon>Euglenozoa</taxon>
        <taxon>Kinetoplastea</taxon>
        <taxon>Metakinetoplastina</taxon>
        <taxon>Trypanosomatida</taxon>
        <taxon>Trypanosomatidae</taxon>
        <taxon>Trypanosoma</taxon>
        <taxon>Schizotrypanum</taxon>
    </lineage>
</organism>
<evidence type="ECO:0000313" key="2">
    <source>
        <dbReference type="Proteomes" id="UP000246121"/>
    </source>
</evidence>
<dbReference type="EMBL" id="PRFA01000251">
    <property type="protein sequence ID" value="PWU84160.1"/>
    <property type="molecule type" value="Genomic_DNA"/>
</dbReference>
<protein>
    <submittedName>
        <fullName evidence="1">Uncharacterized protein</fullName>
    </submittedName>
</protein>
<dbReference type="VEuPathDB" id="TriTrypDB:TcBrA4_0041840"/>
<reference evidence="1 2" key="1">
    <citation type="journal article" date="2018" name="Microb. Genom.">
        <title>Expanding an expanded genome: long-read sequencing of Trypanosoma cruzi.</title>
        <authorList>
            <person name="Berna L."/>
            <person name="Rodriguez M."/>
            <person name="Chiribao M.L."/>
            <person name="Parodi-Talice A."/>
            <person name="Pita S."/>
            <person name="Rijo G."/>
            <person name="Alvarez-Valin F."/>
            <person name="Robello C."/>
        </authorList>
    </citation>
    <scope>NUCLEOTIDE SEQUENCE [LARGE SCALE GENOMIC DNA]</scope>
    <source>
        <strain evidence="1 2">Dm28c</strain>
    </source>
</reference>
<evidence type="ECO:0000313" key="1">
    <source>
        <dbReference type="EMBL" id="PWU84160.1"/>
    </source>
</evidence>
<gene>
    <name evidence="1" type="ORF">C4B63_251g19</name>
</gene>
<dbReference type="VEuPathDB" id="TriTrypDB:C4B63_251g19"/>
<dbReference type="VEuPathDB" id="TriTrypDB:TcYC6_0105270"/>
<comment type="caution">
    <text evidence="1">The sequence shown here is derived from an EMBL/GenBank/DDBJ whole genome shotgun (WGS) entry which is preliminary data.</text>
</comment>
<dbReference type="VEuPathDB" id="TriTrypDB:TcBrA4_0041830"/>
<sequence length="497" mass="56562">MLFSCVEKQGKYRDFWTLRRIAFDTETGMLYCTARETDLRVMWKHQVRVVRIIARPSVVDIDYKAVNFDVRELFSFKVEGSFRHIDASLLSRLEQPSEKHAVVRPLPKRADSAGKSVGDVGKGNMLAWYMRTDNETDFMKIYTTIRDVLIRDGMRPPQFWGLPKMDPRIEVPLAEPPLYLWCRFRTVKRTVFYACVHGHMAIRDADLSLPGRSVTLCDEPLYLTLFDNSVMVFNEERRLVTGIPAIHIKSLHYSTMEVDASKKDPKNEKCRCFLSFRSNSEEYPDILFVPTLERFADANEENVPAAQVNRVQTALSKLVLMRQQTPRMADKLETPPTELADVSKLTAGLEDGVESSENDLLDVYAREENARNLLRLPVRFKLENKNLGDRLLGKLPVPHRLSELASQLGIKLKKALTNYPLPYEYLSPGATVRTRRAKGKKATLCAISCLLPASTERIEREGGRGGKRGAVVEGKKLRGRIKGIWEILCSGANTHLC</sequence>
<dbReference type="AlphaFoldDB" id="A0A2V2UJG6"/>